<name>A0ABX6UFE8_9BRAD</name>
<evidence type="ECO:0000313" key="3">
    <source>
        <dbReference type="Proteomes" id="UP000593880"/>
    </source>
</evidence>
<reference evidence="2 3" key="1">
    <citation type="submission" date="2018-06" db="EMBL/GenBank/DDBJ databases">
        <title>Comparative genomics of rhizobia nodulating Arachis hypogaea in China.</title>
        <authorList>
            <person name="Li Y."/>
        </authorList>
    </citation>
    <scope>NUCLEOTIDE SEQUENCE [LARGE SCALE GENOMIC DNA]</scope>
    <source>
        <strain evidence="2 3">CCBAU 51658</strain>
    </source>
</reference>
<dbReference type="InterPro" id="IPR050194">
    <property type="entry name" value="Glycosyltransferase_grp1"/>
</dbReference>
<evidence type="ECO:0000313" key="2">
    <source>
        <dbReference type="EMBL" id="QOZ59549.1"/>
    </source>
</evidence>
<organism evidence="2 3">
    <name type="scientific">Bradyrhizobium guangdongense</name>
    <dbReference type="NCBI Taxonomy" id="1325090"/>
    <lineage>
        <taxon>Bacteria</taxon>
        <taxon>Pseudomonadati</taxon>
        <taxon>Pseudomonadota</taxon>
        <taxon>Alphaproteobacteria</taxon>
        <taxon>Hyphomicrobiales</taxon>
        <taxon>Nitrobacteraceae</taxon>
        <taxon>Bradyrhizobium</taxon>
    </lineage>
</organism>
<dbReference type="PANTHER" id="PTHR45947:SF3">
    <property type="entry name" value="SULFOQUINOVOSYL TRANSFERASE SQD2"/>
    <property type="match status" value="1"/>
</dbReference>
<dbReference type="SUPFAM" id="SSF53756">
    <property type="entry name" value="UDP-Glycosyltransferase/glycogen phosphorylase"/>
    <property type="match status" value="1"/>
</dbReference>
<dbReference type="Pfam" id="PF00534">
    <property type="entry name" value="Glycos_transf_1"/>
    <property type="match status" value="1"/>
</dbReference>
<evidence type="ECO:0000259" key="1">
    <source>
        <dbReference type="Pfam" id="PF00534"/>
    </source>
</evidence>
<proteinExistence type="predicted"/>
<gene>
    <name evidence="2" type="ORF">XH86_13015</name>
</gene>
<dbReference type="EMBL" id="CP030057">
    <property type="protein sequence ID" value="QOZ59549.1"/>
    <property type="molecule type" value="Genomic_DNA"/>
</dbReference>
<dbReference type="InterPro" id="IPR001296">
    <property type="entry name" value="Glyco_trans_1"/>
</dbReference>
<feature type="domain" description="Glycosyl transferase family 1" evidence="1">
    <location>
        <begin position="235"/>
        <end position="390"/>
    </location>
</feature>
<accession>A0ABX6UFE8</accession>
<dbReference type="Proteomes" id="UP000593880">
    <property type="component" value="Chromosome"/>
</dbReference>
<keyword evidence="3" id="KW-1185">Reference proteome</keyword>
<protein>
    <submittedName>
        <fullName evidence="2">Glycosyltransferase family 1 protein</fullName>
    </submittedName>
</protein>
<sequence>MLLIAEAANPEWTSVPLIGWNLSRALSKYVDTHIVTQVRNRDALLRHGLTEGVHFTAIDSERIASPLTKIAERLRGGDGKGWTMISAFSALSYYSFERKLWEKFRDRLASREFDVVHRITPLSPTNASLIAKHLARLNIPFVLGPLNGGVPWPPGFRRRQHSEKEWLAYVRDLYKLMPGYASTRRNSSAILVGSRYTQSELPGWAVKSSTYLPENGVDEKVFHTPRSPGAVLPLTAVFVGRLVAYKGADIAIAATSRFLRAGHLRLQIIGDGPERGRLEEQVRSSGLEDKVKFWGWLTQAELQEKLRTCDLLTFPSIREFGGGVVLESMALGVAPIVADYAGPSELVDEDTGIRVPFVDEATLIQGFERAIQRIVNEPQLLDRLGAAAREKVLTEFTWDAKAMKIVEVYRSILSRTRIE</sequence>
<dbReference type="PANTHER" id="PTHR45947">
    <property type="entry name" value="SULFOQUINOVOSYL TRANSFERASE SQD2"/>
    <property type="match status" value="1"/>
</dbReference>
<dbReference type="Gene3D" id="3.40.50.2000">
    <property type="entry name" value="Glycogen Phosphorylase B"/>
    <property type="match status" value="2"/>
</dbReference>